<organism evidence="1 2">
    <name type="scientific">Aspergillus thermomutatus</name>
    <name type="common">Neosartorya pseudofischeri</name>
    <dbReference type="NCBI Taxonomy" id="41047"/>
    <lineage>
        <taxon>Eukaryota</taxon>
        <taxon>Fungi</taxon>
        <taxon>Dikarya</taxon>
        <taxon>Ascomycota</taxon>
        <taxon>Pezizomycotina</taxon>
        <taxon>Eurotiomycetes</taxon>
        <taxon>Eurotiomycetidae</taxon>
        <taxon>Eurotiales</taxon>
        <taxon>Aspergillaceae</taxon>
        <taxon>Aspergillus</taxon>
        <taxon>Aspergillus subgen. Fumigati</taxon>
    </lineage>
</organism>
<dbReference type="Proteomes" id="UP000215305">
    <property type="component" value="Unassembled WGS sequence"/>
</dbReference>
<evidence type="ECO:0000313" key="2">
    <source>
        <dbReference type="Proteomes" id="UP000215305"/>
    </source>
</evidence>
<proteinExistence type="predicted"/>
<keyword evidence="2" id="KW-1185">Reference proteome</keyword>
<dbReference type="RefSeq" id="XP_026614387.1">
    <property type="nucleotide sequence ID" value="XM_026760122.1"/>
</dbReference>
<sequence>MNGNNQSGSTYACWLPNEIWMRIAYFLPRMPDQPRWQPWIKYRGLNRIFKKEIEDYYFMHWIEDSEIWVQCRERDPPDFPESRLDVREFYSFSSLLDSEKRIAVFKGQHLNRTDPRSRLELIRIEKKLKEFNEKGYHPYIAFLIEDGETNLLPMDLCFQPCVTMSYFTFDWRTYLSTLLDELRLVDEYEERTGYKSQARLAAKLEWKVKTERMTPLEARLELARAAGTELVGRDGRLLEIRRRRRYRLGVRTGQLRPLPPSLVPRNVLEHRFVQLDEEHVSDLLLSMAWNDDGAVYEEW</sequence>
<gene>
    <name evidence="1" type="ORF">CDV56_106503</name>
</gene>
<evidence type="ECO:0000313" key="1">
    <source>
        <dbReference type="EMBL" id="RHZ55560.1"/>
    </source>
</evidence>
<comment type="caution">
    <text evidence="1">The sequence shown here is derived from an EMBL/GenBank/DDBJ whole genome shotgun (WGS) entry which is preliminary data.</text>
</comment>
<dbReference type="VEuPathDB" id="FungiDB:CDV56_106503"/>
<dbReference type="EMBL" id="NKHU02000098">
    <property type="protein sequence ID" value="RHZ55560.1"/>
    <property type="molecule type" value="Genomic_DNA"/>
</dbReference>
<name>A0A397H579_ASPTH</name>
<protein>
    <submittedName>
        <fullName evidence="1">Uncharacterized protein</fullName>
    </submittedName>
</protein>
<accession>A0A397H579</accession>
<dbReference type="OrthoDB" id="4494427at2759"/>
<dbReference type="GeneID" id="38128477"/>
<dbReference type="STRING" id="41047.A0A397H579"/>
<dbReference type="AlphaFoldDB" id="A0A397H579"/>
<reference evidence="1" key="1">
    <citation type="submission" date="2018-08" db="EMBL/GenBank/DDBJ databases">
        <title>Draft genome sequence of azole-resistant Aspergillus thermomutatus (Neosartorya pseudofischeri) strain HMR AF 39, isolated from a human nasal aspirate.</title>
        <authorList>
            <person name="Parent-Michaud M."/>
            <person name="Dufresne P.J."/>
            <person name="Fournier E."/>
            <person name="Martineau C."/>
            <person name="Moreira S."/>
            <person name="Perkins V."/>
            <person name="De Repentigny L."/>
            <person name="Dufresne S.F."/>
        </authorList>
    </citation>
    <scope>NUCLEOTIDE SEQUENCE [LARGE SCALE GENOMIC DNA]</scope>
    <source>
        <strain evidence="1">HMR AF 39</strain>
    </source>
</reference>